<dbReference type="AlphaFoldDB" id="A0A8J6D467"/>
<evidence type="ECO:0000259" key="1">
    <source>
        <dbReference type="Pfam" id="PF07727"/>
    </source>
</evidence>
<dbReference type="Proteomes" id="UP000701853">
    <property type="component" value="Chromosome 6"/>
</dbReference>
<reference evidence="2 3" key="1">
    <citation type="journal article" date="2021" name="bioRxiv">
        <title>The Gossypium anomalum genome as a resource for cotton improvement and evolutionary analysis of hybrid incompatibility.</title>
        <authorList>
            <person name="Grover C.E."/>
            <person name="Yuan D."/>
            <person name="Arick M.A."/>
            <person name="Miller E.R."/>
            <person name="Hu G."/>
            <person name="Peterson D.G."/>
            <person name="Wendel J.F."/>
            <person name="Udall J.A."/>
        </authorList>
    </citation>
    <scope>NUCLEOTIDE SEQUENCE [LARGE SCALE GENOMIC DNA]</scope>
    <source>
        <strain evidence="2">JFW-Udall</strain>
        <tissue evidence="2">Leaf</tissue>
    </source>
</reference>
<sequence length="267" mass="30297">MPGCDFKETFSPVVKPATIQTILSVTVSNGWQLRQVDVKNTFLNEDLIDKVFMQQPPGYVQYGHNGIVASRSSSGNIHLCQRKYIWDLLNKSSLANAKSVHTLMVNLSTLSKDEGDQLVDLVEYRSLVRALQYMVLTWPDIAYAINRVCQFMHAPTTAHMVVLKCILRYLHGTITYGLVFRWSDKLSLFGYANVNWGLDFDDRYSTTSYCVYFGHTLVSWCSKKQQVVSRSTVKAKYRSLVAATSDIAWLVSLLMELKLSFDNPPTV</sequence>
<proteinExistence type="predicted"/>
<evidence type="ECO:0000313" key="3">
    <source>
        <dbReference type="Proteomes" id="UP000701853"/>
    </source>
</evidence>
<dbReference type="PANTHER" id="PTHR11439">
    <property type="entry name" value="GAG-POL-RELATED RETROTRANSPOSON"/>
    <property type="match status" value="1"/>
</dbReference>
<name>A0A8J6D467_9ROSI</name>
<protein>
    <recommendedName>
        <fullName evidence="1">Reverse transcriptase Ty1/copia-type domain-containing protein</fullName>
    </recommendedName>
</protein>
<keyword evidence="3" id="KW-1185">Reference proteome</keyword>
<gene>
    <name evidence="2" type="ORF">CXB51_013739</name>
</gene>
<dbReference type="OrthoDB" id="1163908at2759"/>
<dbReference type="InterPro" id="IPR013103">
    <property type="entry name" value="RVT_2"/>
</dbReference>
<feature type="domain" description="Reverse transcriptase Ty1/copia-type" evidence="1">
    <location>
        <begin position="2"/>
        <end position="65"/>
    </location>
</feature>
<evidence type="ECO:0000313" key="2">
    <source>
        <dbReference type="EMBL" id="KAG8490568.1"/>
    </source>
</evidence>
<dbReference type="EMBL" id="JAHUZN010000006">
    <property type="protein sequence ID" value="KAG8490568.1"/>
    <property type="molecule type" value="Genomic_DNA"/>
</dbReference>
<dbReference type="PANTHER" id="PTHR11439:SF467">
    <property type="entry name" value="INTEGRASE CATALYTIC DOMAIN-CONTAINING PROTEIN"/>
    <property type="match status" value="1"/>
</dbReference>
<dbReference type="CDD" id="cd09272">
    <property type="entry name" value="RNase_HI_RT_Ty1"/>
    <property type="match status" value="1"/>
</dbReference>
<dbReference type="Pfam" id="PF07727">
    <property type="entry name" value="RVT_2"/>
    <property type="match status" value="1"/>
</dbReference>
<accession>A0A8J6D467</accession>
<comment type="caution">
    <text evidence="2">The sequence shown here is derived from an EMBL/GenBank/DDBJ whole genome shotgun (WGS) entry which is preliminary data.</text>
</comment>
<organism evidence="2 3">
    <name type="scientific">Gossypium anomalum</name>
    <dbReference type="NCBI Taxonomy" id="47600"/>
    <lineage>
        <taxon>Eukaryota</taxon>
        <taxon>Viridiplantae</taxon>
        <taxon>Streptophyta</taxon>
        <taxon>Embryophyta</taxon>
        <taxon>Tracheophyta</taxon>
        <taxon>Spermatophyta</taxon>
        <taxon>Magnoliopsida</taxon>
        <taxon>eudicotyledons</taxon>
        <taxon>Gunneridae</taxon>
        <taxon>Pentapetalae</taxon>
        <taxon>rosids</taxon>
        <taxon>malvids</taxon>
        <taxon>Malvales</taxon>
        <taxon>Malvaceae</taxon>
        <taxon>Malvoideae</taxon>
        <taxon>Gossypium</taxon>
    </lineage>
</organism>